<feature type="transmembrane region" description="Helical" evidence="1">
    <location>
        <begin position="472"/>
        <end position="494"/>
    </location>
</feature>
<protein>
    <recommendedName>
        <fullName evidence="3">Tyrosine kinase G-rich domain-containing protein</fullName>
    </recommendedName>
</protein>
<dbReference type="SUPFAM" id="SSF52540">
    <property type="entry name" value="P-loop containing nucleoside triphosphate hydrolases"/>
    <property type="match status" value="1"/>
</dbReference>
<evidence type="ECO:0000256" key="1">
    <source>
        <dbReference type="SAM" id="Phobius"/>
    </source>
</evidence>
<gene>
    <name evidence="2" type="ORF">HELGO_WM16938</name>
</gene>
<dbReference type="InterPro" id="IPR050445">
    <property type="entry name" value="Bact_polysacc_biosynth/exp"/>
</dbReference>
<evidence type="ECO:0000313" key="2">
    <source>
        <dbReference type="EMBL" id="CAA6816538.1"/>
    </source>
</evidence>
<dbReference type="Gene3D" id="3.40.50.300">
    <property type="entry name" value="P-loop containing nucleotide triphosphate hydrolases"/>
    <property type="match status" value="1"/>
</dbReference>
<reference evidence="2" key="1">
    <citation type="submission" date="2020-01" db="EMBL/GenBank/DDBJ databases">
        <authorList>
            <person name="Meier V. D."/>
            <person name="Meier V D."/>
        </authorList>
    </citation>
    <scope>NUCLEOTIDE SEQUENCE</scope>
    <source>
        <strain evidence="2">HLG_WM_MAG_10</strain>
    </source>
</reference>
<accession>A0A6S6TJC5</accession>
<organism evidence="2">
    <name type="scientific">uncultured Aureispira sp</name>
    <dbReference type="NCBI Taxonomy" id="1331704"/>
    <lineage>
        <taxon>Bacteria</taxon>
        <taxon>Pseudomonadati</taxon>
        <taxon>Bacteroidota</taxon>
        <taxon>Saprospiria</taxon>
        <taxon>Saprospirales</taxon>
        <taxon>Saprospiraceae</taxon>
        <taxon>Aureispira</taxon>
        <taxon>environmental samples</taxon>
    </lineage>
</organism>
<proteinExistence type="predicted"/>
<dbReference type="InterPro" id="IPR027417">
    <property type="entry name" value="P-loop_NTPase"/>
</dbReference>
<feature type="transmembrane region" description="Helical" evidence="1">
    <location>
        <begin position="12"/>
        <end position="31"/>
    </location>
</feature>
<evidence type="ECO:0008006" key="3">
    <source>
        <dbReference type="Google" id="ProtNLM"/>
    </source>
</evidence>
<keyword evidence="1" id="KW-0472">Membrane</keyword>
<keyword evidence="1" id="KW-1133">Transmembrane helix</keyword>
<dbReference type="PANTHER" id="PTHR32309">
    <property type="entry name" value="TYROSINE-PROTEIN KINASE"/>
    <property type="match status" value="1"/>
</dbReference>
<dbReference type="PANTHER" id="PTHR32309:SF13">
    <property type="entry name" value="FERRIC ENTEROBACTIN TRANSPORT PROTEIN FEPE"/>
    <property type="match status" value="1"/>
</dbReference>
<dbReference type="AlphaFoldDB" id="A0A6S6TJC5"/>
<dbReference type="EMBL" id="CACVAQ010000237">
    <property type="protein sequence ID" value="CAA6816538.1"/>
    <property type="molecule type" value="Genomic_DNA"/>
</dbReference>
<keyword evidence="1" id="KW-0812">Transmembrane</keyword>
<dbReference type="GO" id="GO:0005886">
    <property type="term" value="C:plasma membrane"/>
    <property type="evidence" value="ECO:0007669"/>
    <property type="project" value="TreeGrafter"/>
</dbReference>
<dbReference type="GO" id="GO:0004713">
    <property type="term" value="F:protein tyrosine kinase activity"/>
    <property type="evidence" value="ECO:0007669"/>
    <property type="project" value="TreeGrafter"/>
</dbReference>
<sequence length="734" mass="83994">MSFSRFIQLVQQYYLIILAVPIFMAGLVYYLTMGEQKTYTSNSSIYTGIASGFNVDMRQGVGDRFMIQSVFENVLTIMESTKVKEEVAIKLIAQHLIQDVDSLSVRICKSSSLKELHKLIPEDLRKKLTVGKDFEKTYQRIETYINQDHKNAIYRIVHNNRYIPHYSLRALKSIKFKRIKTSDLVQISFSSPDPGIAMNTLIFFAQAFIKKYRFLKVSETGDIVSYFEAQLLKAQIKLDNIEQELLFYRSSNNILDYTEQVRAIAQRRQEMEGDIYKERMVLASAKYTSKYSQEQLDMHLDVLDKNTSIILKRKRLEDLASRIALIKIFDDPNTNSDLIELKQELDQLRAEMEGDLDAIFAINYSTSGVKTKDILKKWFDNILTVGESKAKLEVFENRRNDFKNLYKTMAPIGSNLTKIEREVAVAESAYLRILEALNLAKMRQQNIALSTKLKVVDAPIFPTAPDPSKRKLLIIIAALVGGISIIGLLVFLELMDRSIRQPLRLIELTGLPLTSAFPIFPMKHGRIYYNQLRRSLSNRLIEHLDLKGTVGTQKPIFLAITSMQSAEGKTFVGQELARAWALKGKKVHIYQPKPEDGSTWKSPFDSNDKDAPLSISDYNLDSLTLDTLRDKIVSETKDADYVILELPHLHSYQVPYSLWHKVDHCVLVTRANRSWEDADRQSLDDMTKTLGKEPLMCLNGVKINFLTEIIGPIPRKASKIQSILTRFNRAGSLK</sequence>
<name>A0A6S6TJC5_9BACT</name>